<organism evidence="3 4">
    <name type="scientific">Devosia geojensis</name>
    <dbReference type="NCBI Taxonomy" id="443610"/>
    <lineage>
        <taxon>Bacteria</taxon>
        <taxon>Pseudomonadati</taxon>
        <taxon>Pseudomonadota</taxon>
        <taxon>Alphaproteobacteria</taxon>
        <taxon>Hyphomicrobiales</taxon>
        <taxon>Devosiaceae</taxon>
        <taxon>Devosia</taxon>
    </lineage>
</organism>
<dbReference type="Gene3D" id="3.30.70.1060">
    <property type="entry name" value="Dimeric alpha+beta barrel"/>
    <property type="match status" value="1"/>
</dbReference>
<dbReference type="InterPro" id="IPR005545">
    <property type="entry name" value="YCII"/>
</dbReference>
<dbReference type="RefSeq" id="WP_046109571.1">
    <property type="nucleotide sequence ID" value="NZ_JZEX01000128.1"/>
</dbReference>
<name>A0A0F5FQP6_9HYPH</name>
<accession>A0A0F5FQP6</accession>
<reference evidence="3 4" key="1">
    <citation type="submission" date="2015-03" db="EMBL/GenBank/DDBJ databases">
        <authorList>
            <person name="Hassan Y.I."/>
            <person name="Lepp D."/>
            <person name="Li X.-Z."/>
            <person name="Zhou T."/>
        </authorList>
    </citation>
    <scope>NUCLEOTIDE SEQUENCE [LARGE SCALE GENOMIC DNA]</scope>
    <source>
        <strain evidence="3 4">BD-c194</strain>
    </source>
</reference>
<dbReference type="Pfam" id="PF03795">
    <property type="entry name" value="YCII"/>
    <property type="match status" value="1"/>
</dbReference>
<evidence type="ECO:0000259" key="2">
    <source>
        <dbReference type="Pfam" id="PF03795"/>
    </source>
</evidence>
<sequence>METTHVLYLATPPRPSFYMDATPEEYAVIEQHFAFLDGLRQQGKLVLAGPALDGAFGVAILKITDLDEARTIVATDPAVVTGLFTPSLHPLSLGPVTP</sequence>
<protein>
    <recommendedName>
        <fullName evidence="2">YCII-related domain-containing protein</fullName>
    </recommendedName>
</protein>
<evidence type="ECO:0000313" key="4">
    <source>
        <dbReference type="Proteomes" id="UP000033632"/>
    </source>
</evidence>
<keyword evidence="4" id="KW-1185">Reference proteome</keyword>
<evidence type="ECO:0000256" key="1">
    <source>
        <dbReference type="ARBA" id="ARBA00007689"/>
    </source>
</evidence>
<comment type="similarity">
    <text evidence="1">Belongs to the YciI family.</text>
</comment>
<dbReference type="Proteomes" id="UP000033632">
    <property type="component" value="Unassembled WGS sequence"/>
</dbReference>
<feature type="domain" description="YCII-related" evidence="2">
    <location>
        <begin position="22"/>
        <end position="84"/>
    </location>
</feature>
<dbReference type="OrthoDB" id="6928805at2"/>
<dbReference type="EMBL" id="JZEX01000128">
    <property type="protein sequence ID" value="KKB10905.1"/>
    <property type="molecule type" value="Genomic_DNA"/>
</dbReference>
<proteinExistence type="inferred from homology"/>
<dbReference type="SUPFAM" id="SSF54909">
    <property type="entry name" value="Dimeric alpha+beta barrel"/>
    <property type="match status" value="1"/>
</dbReference>
<gene>
    <name evidence="3" type="ORF">VE25_15580</name>
</gene>
<dbReference type="PATRIC" id="fig|443610.3.peg.1393"/>
<dbReference type="STRING" id="443610.VE25_15580"/>
<comment type="caution">
    <text evidence="3">The sequence shown here is derived from an EMBL/GenBank/DDBJ whole genome shotgun (WGS) entry which is preliminary data.</text>
</comment>
<dbReference type="InterPro" id="IPR011008">
    <property type="entry name" value="Dimeric_a/b-barrel"/>
</dbReference>
<evidence type="ECO:0000313" key="3">
    <source>
        <dbReference type="EMBL" id="KKB10905.1"/>
    </source>
</evidence>
<dbReference type="AlphaFoldDB" id="A0A0F5FQP6"/>